<reference evidence="5" key="1">
    <citation type="submission" date="2023-06" db="EMBL/GenBank/DDBJ databases">
        <title>Draft Genome Sequences of Representative Paenibacillus Polymyxa, Bacillus cereus, Fictibacillus sp., and Brevibacillus agri Strains Isolated from Amazonian Dark Earth.</title>
        <authorList>
            <person name="Pellegrinetti T.A."/>
            <person name="Cunha I.C.M."/>
            <person name="Chaves M.G."/>
            <person name="Freitas A.S."/>
            <person name="Silva A.V.R."/>
            <person name="Tsai S.M."/>
            <person name="Mendes L.W."/>
        </authorList>
    </citation>
    <scope>NUCLEOTIDE SEQUENCE</scope>
    <source>
        <strain evidence="5">CENA-BCM004</strain>
    </source>
</reference>
<dbReference type="SUPFAM" id="SSF53850">
    <property type="entry name" value="Periplasmic binding protein-like II"/>
    <property type="match status" value="1"/>
</dbReference>
<dbReference type="Proteomes" id="UP001168694">
    <property type="component" value="Unassembled WGS sequence"/>
</dbReference>
<evidence type="ECO:0000313" key="6">
    <source>
        <dbReference type="Proteomes" id="UP001168694"/>
    </source>
</evidence>
<evidence type="ECO:0000256" key="1">
    <source>
        <dbReference type="ARBA" id="ARBA00009175"/>
    </source>
</evidence>
<feature type="chain" id="PRO_5046391089" evidence="4">
    <location>
        <begin position="20"/>
        <end position="265"/>
    </location>
</feature>
<protein>
    <submittedName>
        <fullName evidence="5">Molybdate ABC transporter substrate-binding protein</fullName>
    </submittedName>
</protein>
<keyword evidence="6" id="KW-1185">Reference proteome</keyword>
<proteinExistence type="inferred from homology"/>
<dbReference type="RefSeq" id="WP_290400263.1">
    <property type="nucleotide sequence ID" value="NZ_JAUHLN010000002.1"/>
</dbReference>
<dbReference type="InterPro" id="IPR005950">
    <property type="entry name" value="ModA"/>
</dbReference>
<dbReference type="PANTHER" id="PTHR30632">
    <property type="entry name" value="MOLYBDATE-BINDING PERIPLASMIC PROTEIN"/>
    <property type="match status" value="1"/>
</dbReference>
<dbReference type="Gene3D" id="3.40.190.10">
    <property type="entry name" value="Periplasmic binding protein-like II"/>
    <property type="match status" value="2"/>
</dbReference>
<comment type="similarity">
    <text evidence="1">Belongs to the bacterial solute-binding protein ModA family.</text>
</comment>
<keyword evidence="2" id="KW-0479">Metal-binding</keyword>
<name>A0ABT8E8I2_9BACL</name>
<dbReference type="NCBIfam" id="TIGR01256">
    <property type="entry name" value="modA"/>
    <property type="match status" value="1"/>
</dbReference>
<comment type="caution">
    <text evidence="5">The sequence shown here is derived from an EMBL/GenBank/DDBJ whole genome shotgun (WGS) entry which is preliminary data.</text>
</comment>
<accession>A0ABT8E8I2</accession>
<dbReference type="EMBL" id="JAUHLN010000002">
    <property type="protein sequence ID" value="MDN4074193.1"/>
    <property type="molecule type" value="Genomic_DNA"/>
</dbReference>
<dbReference type="PANTHER" id="PTHR30632:SF0">
    <property type="entry name" value="SULFATE-BINDING PROTEIN"/>
    <property type="match status" value="1"/>
</dbReference>
<dbReference type="InterPro" id="IPR041879">
    <property type="entry name" value="YvgL-like_PBP2"/>
</dbReference>
<gene>
    <name evidence="5" type="primary">modA</name>
    <name evidence="5" type="ORF">QYF49_14420</name>
</gene>
<dbReference type="Pfam" id="PF13531">
    <property type="entry name" value="SBP_bac_11"/>
    <property type="match status" value="1"/>
</dbReference>
<evidence type="ECO:0000256" key="2">
    <source>
        <dbReference type="ARBA" id="ARBA00022723"/>
    </source>
</evidence>
<dbReference type="InterPro" id="IPR050682">
    <property type="entry name" value="ModA/WtpA"/>
</dbReference>
<dbReference type="PROSITE" id="PS51257">
    <property type="entry name" value="PROKAR_LIPOPROTEIN"/>
    <property type="match status" value="1"/>
</dbReference>
<feature type="signal peptide" evidence="4">
    <location>
        <begin position="1"/>
        <end position="19"/>
    </location>
</feature>
<sequence length="265" mass="28892">MKKTVGLLLLLFLFTTITACTGQSDKDEASKQKQTVNLTISAAASLKDALTDLQHTYEKKHPFVKLHFNFGASGTLQQQISQGAPVDLFFSAAQDKFQALVKDGSIERKEGANVVGNDLVLIVPKESESSIKTFNDLKNSSVKKISIGTPEAVPAGQYALETFKNMKVWGKAKPKLVYAKDVRQVLSYVETGNVDAGVVYRTDALVSKKVSIAASADSASHSPIVYPLGVIKDSKQKAEAKKLYTFLKSESSVKTLEKYGFKKIH</sequence>
<evidence type="ECO:0000256" key="3">
    <source>
        <dbReference type="ARBA" id="ARBA00022729"/>
    </source>
</evidence>
<evidence type="ECO:0000313" key="5">
    <source>
        <dbReference type="EMBL" id="MDN4074193.1"/>
    </source>
</evidence>
<dbReference type="PIRSF" id="PIRSF004846">
    <property type="entry name" value="ModA"/>
    <property type="match status" value="1"/>
</dbReference>
<organism evidence="5 6">
    <name type="scientific">Fictibacillus terranigra</name>
    <dbReference type="NCBI Taxonomy" id="3058424"/>
    <lineage>
        <taxon>Bacteria</taxon>
        <taxon>Bacillati</taxon>
        <taxon>Bacillota</taxon>
        <taxon>Bacilli</taxon>
        <taxon>Bacillales</taxon>
        <taxon>Fictibacillaceae</taxon>
        <taxon>Fictibacillus</taxon>
    </lineage>
</organism>
<evidence type="ECO:0000256" key="4">
    <source>
        <dbReference type="SAM" id="SignalP"/>
    </source>
</evidence>
<keyword evidence="3 4" id="KW-0732">Signal</keyword>
<dbReference type="CDD" id="cd13537">
    <property type="entry name" value="PBP2_YvgL_like"/>
    <property type="match status" value="1"/>
</dbReference>